<keyword evidence="1" id="KW-1133">Transmembrane helix</keyword>
<evidence type="ECO:0000313" key="3">
    <source>
        <dbReference type="Proteomes" id="UP000384372"/>
    </source>
</evidence>
<dbReference type="InterPro" id="IPR021448">
    <property type="entry name" value="DUF3098"/>
</dbReference>
<dbReference type="OrthoDB" id="963379at2"/>
<keyword evidence="1" id="KW-0472">Membrane</keyword>
<sequence length="76" mass="8362">MDKKNLAFGKVNFILLAVGMAIVIIGFLLMSGSGSDEHTFDTDIFSTRRIVVAPVVTLFGFLSIIYAVIRKPKDNK</sequence>
<evidence type="ECO:0000313" key="2">
    <source>
        <dbReference type="EMBL" id="MQP11372.1"/>
    </source>
</evidence>
<dbReference type="Proteomes" id="UP000384372">
    <property type="component" value="Unassembled WGS sequence"/>
</dbReference>
<accession>A0A6A7WAC1</accession>
<feature type="transmembrane region" description="Helical" evidence="1">
    <location>
        <begin position="50"/>
        <end position="69"/>
    </location>
</feature>
<reference evidence="2 3" key="1">
    <citation type="submission" date="2019-09" db="EMBL/GenBank/DDBJ databases">
        <title>Distinct polysaccharide growth profiles of human intestinal Prevotella copri isolates.</title>
        <authorList>
            <person name="Fehlner-Peach H."/>
            <person name="Magnabosco C."/>
            <person name="Raghavan V."/>
            <person name="Scher J.U."/>
            <person name="Tett A."/>
            <person name="Cox L.M."/>
            <person name="Gottsegen C."/>
            <person name="Watters A."/>
            <person name="Wiltshire- Gordon J.D."/>
            <person name="Segata N."/>
            <person name="Bonneau R."/>
            <person name="Littman D.R."/>
        </authorList>
    </citation>
    <scope>NUCLEOTIDE SEQUENCE [LARGE SCALE GENOMIC DNA]</scope>
    <source>
        <strain evidence="3">iAQ1173</strain>
    </source>
</reference>
<gene>
    <name evidence="2" type="ORF">F7D20_05195</name>
</gene>
<name>A0A6A7WAC1_9BACT</name>
<dbReference type="AlphaFoldDB" id="A0A6A7WAC1"/>
<dbReference type="RefSeq" id="WP_022251825.1">
    <property type="nucleotide sequence ID" value="NZ_VZAD01000042.1"/>
</dbReference>
<proteinExistence type="predicted"/>
<keyword evidence="3" id="KW-1185">Reference proteome</keyword>
<protein>
    <submittedName>
        <fullName evidence="2">DUF3098 domain-containing protein</fullName>
    </submittedName>
</protein>
<evidence type="ECO:0000256" key="1">
    <source>
        <dbReference type="SAM" id="Phobius"/>
    </source>
</evidence>
<dbReference type="Pfam" id="PF11297">
    <property type="entry name" value="DUF3098"/>
    <property type="match status" value="1"/>
</dbReference>
<dbReference type="EMBL" id="VZAD01000042">
    <property type="protein sequence ID" value="MQP11372.1"/>
    <property type="molecule type" value="Genomic_DNA"/>
</dbReference>
<keyword evidence="1" id="KW-0812">Transmembrane</keyword>
<organism evidence="2 3">
    <name type="scientific">Segatella copri</name>
    <dbReference type="NCBI Taxonomy" id="165179"/>
    <lineage>
        <taxon>Bacteria</taxon>
        <taxon>Pseudomonadati</taxon>
        <taxon>Bacteroidota</taxon>
        <taxon>Bacteroidia</taxon>
        <taxon>Bacteroidales</taxon>
        <taxon>Prevotellaceae</taxon>
        <taxon>Segatella</taxon>
    </lineage>
</organism>
<comment type="caution">
    <text evidence="2">The sequence shown here is derived from an EMBL/GenBank/DDBJ whole genome shotgun (WGS) entry which is preliminary data.</text>
</comment>
<feature type="transmembrane region" description="Helical" evidence="1">
    <location>
        <begin position="12"/>
        <end position="30"/>
    </location>
</feature>